<dbReference type="PANTHER" id="PTHR43549">
    <property type="entry name" value="MULTIDRUG RESISTANCE PROTEIN YPNP-RELATED"/>
    <property type="match status" value="1"/>
</dbReference>
<reference evidence="10" key="2">
    <citation type="journal article" date="2007" name="Science">
        <title>Draft genome sequence of the sexually transmitted pathogen Trichomonas vaginalis.</title>
        <authorList>
            <person name="Carlton J.M."/>
            <person name="Hirt R.P."/>
            <person name="Silva J.C."/>
            <person name="Delcher A.L."/>
            <person name="Schatz M."/>
            <person name="Zhao Q."/>
            <person name="Wortman J.R."/>
            <person name="Bidwell S.L."/>
            <person name="Alsmark U.C.M."/>
            <person name="Besteiro S."/>
            <person name="Sicheritz-Ponten T."/>
            <person name="Noel C.J."/>
            <person name="Dacks J.B."/>
            <person name="Foster P.G."/>
            <person name="Simillion C."/>
            <person name="Van de Peer Y."/>
            <person name="Miranda-Saavedra D."/>
            <person name="Barton G.J."/>
            <person name="Westrop G.D."/>
            <person name="Mueller S."/>
            <person name="Dessi D."/>
            <person name="Fiori P.L."/>
            <person name="Ren Q."/>
            <person name="Paulsen I."/>
            <person name="Zhang H."/>
            <person name="Bastida-Corcuera F.D."/>
            <person name="Simoes-Barbosa A."/>
            <person name="Brown M.T."/>
            <person name="Hayes R.D."/>
            <person name="Mukherjee M."/>
            <person name="Okumura C.Y."/>
            <person name="Schneider R."/>
            <person name="Smith A.J."/>
            <person name="Vanacova S."/>
            <person name="Villalvazo M."/>
            <person name="Haas B.J."/>
            <person name="Pertea M."/>
            <person name="Feldblyum T.V."/>
            <person name="Utterback T.R."/>
            <person name="Shu C.L."/>
            <person name="Osoegawa K."/>
            <person name="de Jong P.J."/>
            <person name="Hrdy I."/>
            <person name="Horvathova L."/>
            <person name="Zubacova Z."/>
            <person name="Dolezal P."/>
            <person name="Malik S.B."/>
            <person name="Logsdon J.M. Jr."/>
            <person name="Henze K."/>
            <person name="Gupta A."/>
            <person name="Wang C.C."/>
            <person name="Dunne R.L."/>
            <person name="Upcroft J.A."/>
            <person name="Upcroft P."/>
            <person name="White O."/>
            <person name="Salzberg S.L."/>
            <person name="Tang P."/>
            <person name="Chiu C.-H."/>
            <person name="Lee Y.-S."/>
            <person name="Embley T.M."/>
            <person name="Coombs G.H."/>
            <person name="Mottram J.C."/>
            <person name="Tachezy J."/>
            <person name="Fraser-Liggett C.M."/>
            <person name="Johnson P.J."/>
        </authorList>
    </citation>
    <scope>NUCLEOTIDE SEQUENCE [LARGE SCALE GENOMIC DNA]</scope>
    <source>
        <strain evidence="10">G3</strain>
    </source>
</reference>
<feature type="transmembrane region" description="Helical" evidence="9">
    <location>
        <begin position="275"/>
        <end position="297"/>
    </location>
</feature>
<feature type="transmembrane region" description="Helical" evidence="9">
    <location>
        <begin position="317"/>
        <end position="339"/>
    </location>
</feature>
<dbReference type="AlphaFoldDB" id="A2E1D3"/>
<feature type="region of interest" description="Disordered" evidence="8">
    <location>
        <begin position="1"/>
        <end position="38"/>
    </location>
</feature>
<dbReference type="RefSeq" id="XP_001325723.1">
    <property type="nucleotide sequence ID" value="XM_001325688.1"/>
</dbReference>
<feature type="transmembrane region" description="Helical" evidence="9">
    <location>
        <begin position="197"/>
        <end position="214"/>
    </location>
</feature>
<feature type="compositionally biased region" description="Polar residues" evidence="8">
    <location>
        <begin position="1"/>
        <end position="14"/>
    </location>
</feature>
<keyword evidence="6 9" id="KW-1133">Transmembrane helix</keyword>
<feature type="transmembrane region" description="Helical" evidence="9">
    <location>
        <begin position="128"/>
        <end position="149"/>
    </location>
</feature>
<evidence type="ECO:0000256" key="1">
    <source>
        <dbReference type="ARBA" id="ARBA00004651"/>
    </source>
</evidence>
<dbReference type="Proteomes" id="UP000001542">
    <property type="component" value="Unassembled WGS sequence"/>
</dbReference>
<feature type="transmembrane region" description="Helical" evidence="9">
    <location>
        <begin position="460"/>
        <end position="482"/>
    </location>
</feature>
<protein>
    <recommendedName>
        <fullName evidence="12">MatE family protein</fullName>
    </recommendedName>
</protein>
<keyword evidence="7 9" id="KW-0472">Membrane</keyword>
<feature type="transmembrane region" description="Helical" evidence="9">
    <location>
        <begin position="169"/>
        <end position="190"/>
    </location>
</feature>
<dbReference type="GO" id="GO:0005886">
    <property type="term" value="C:plasma membrane"/>
    <property type="evidence" value="ECO:0007669"/>
    <property type="project" value="UniProtKB-SubCell"/>
</dbReference>
<name>A2E1D3_TRIV3</name>
<feature type="transmembrane region" description="Helical" evidence="9">
    <location>
        <begin position="234"/>
        <end position="254"/>
    </location>
</feature>
<gene>
    <name evidence="10" type="ORF">TVAG_343290</name>
</gene>
<dbReference type="VEuPathDB" id="TrichDB:TVAGG3_0320220"/>
<dbReference type="EMBL" id="DS113284">
    <property type="protein sequence ID" value="EAY13500.1"/>
    <property type="molecule type" value="Genomic_DNA"/>
</dbReference>
<evidence type="ECO:0000256" key="2">
    <source>
        <dbReference type="ARBA" id="ARBA00010199"/>
    </source>
</evidence>
<proteinExistence type="inferred from homology"/>
<organism evidence="10 11">
    <name type="scientific">Trichomonas vaginalis (strain ATCC PRA-98 / G3)</name>
    <dbReference type="NCBI Taxonomy" id="412133"/>
    <lineage>
        <taxon>Eukaryota</taxon>
        <taxon>Metamonada</taxon>
        <taxon>Parabasalia</taxon>
        <taxon>Trichomonadida</taxon>
        <taxon>Trichomonadidae</taxon>
        <taxon>Trichomonas</taxon>
    </lineage>
</organism>
<accession>A2E1D3</accession>
<dbReference type="InParanoid" id="A2E1D3"/>
<evidence type="ECO:0000313" key="10">
    <source>
        <dbReference type="EMBL" id="EAY13500.1"/>
    </source>
</evidence>
<evidence type="ECO:0008006" key="12">
    <source>
        <dbReference type="Google" id="ProtNLM"/>
    </source>
</evidence>
<evidence type="ECO:0000256" key="7">
    <source>
        <dbReference type="ARBA" id="ARBA00023136"/>
    </source>
</evidence>
<dbReference type="Pfam" id="PF01554">
    <property type="entry name" value="MatE"/>
    <property type="match status" value="2"/>
</dbReference>
<comment type="similarity">
    <text evidence="2">Belongs to the multi antimicrobial extrusion (MATE) (TC 2.A.66.1) family.</text>
</comment>
<dbReference type="GO" id="GO:0015297">
    <property type="term" value="F:antiporter activity"/>
    <property type="evidence" value="ECO:0007669"/>
    <property type="project" value="InterPro"/>
</dbReference>
<feature type="transmembrane region" description="Helical" evidence="9">
    <location>
        <begin position="351"/>
        <end position="377"/>
    </location>
</feature>
<dbReference type="GO" id="GO:0042910">
    <property type="term" value="F:xenobiotic transmembrane transporter activity"/>
    <property type="evidence" value="ECO:0007669"/>
    <property type="project" value="InterPro"/>
</dbReference>
<evidence type="ECO:0000256" key="3">
    <source>
        <dbReference type="ARBA" id="ARBA00022448"/>
    </source>
</evidence>
<keyword evidence="4" id="KW-1003">Cell membrane</keyword>
<dbReference type="SMR" id="A2E1D3"/>
<evidence type="ECO:0000256" key="5">
    <source>
        <dbReference type="ARBA" id="ARBA00022692"/>
    </source>
</evidence>
<evidence type="ECO:0000256" key="9">
    <source>
        <dbReference type="SAM" id="Phobius"/>
    </source>
</evidence>
<evidence type="ECO:0000313" key="11">
    <source>
        <dbReference type="Proteomes" id="UP000001542"/>
    </source>
</evidence>
<evidence type="ECO:0000256" key="8">
    <source>
        <dbReference type="SAM" id="MobiDB-lite"/>
    </source>
</evidence>
<evidence type="ECO:0000256" key="6">
    <source>
        <dbReference type="ARBA" id="ARBA00022989"/>
    </source>
</evidence>
<dbReference type="OrthoDB" id="10251135at2759"/>
<keyword evidence="11" id="KW-1185">Reference proteome</keyword>
<comment type="subcellular location">
    <subcellularLocation>
        <location evidence="1">Cell membrane</location>
        <topology evidence="1">Multi-pass membrane protein</topology>
    </subcellularLocation>
</comment>
<evidence type="ECO:0000256" key="4">
    <source>
        <dbReference type="ARBA" id="ARBA00022475"/>
    </source>
</evidence>
<dbReference type="InterPro" id="IPR002528">
    <property type="entry name" value="MATE_fam"/>
</dbReference>
<dbReference type="PANTHER" id="PTHR43549:SF2">
    <property type="entry name" value="MULTIDRUG RESISTANCE PROTEIN NORM-RELATED"/>
    <property type="match status" value="1"/>
</dbReference>
<dbReference type="InterPro" id="IPR052031">
    <property type="entry name" value="Membrane_Transporter-Flippase"/>
</dbReference>
<dbReference type="KEGG" id="tva:4771473"/>
<keyword evidence="3" id="KW-0813">Transport</keyword>
<reference evidence="10" key="1">
    <citation type="submission" date="2006-10" db="EMBL/GenBank/DDBJ databases">
        <authorList>
            <person name="Amadeo P."/>
            <person name="Zhao Q."/>
            <person name="Wortman J."/>
            <person name="Fraser-Liggett C."/>
            <person name="Carlton J."/>
        </authorList>
    </citation>
    <scope>NUCLEOTIDE SEQUENCE</scope>
    <source>
        <strain evidence="10">G3</strain>
    </source>
</reference>
<dbReference type="VEuPathDB" id="TrichDB:TVAG_343290"/>
<feature type="compositionally biased region" description="Acidic residues" evidence="8">
    <location>
        <begin position="25"/>
        <end position="34"/>
    </location>
</feature>
<feature type="transmembrane region" description="Helical" evidence="9">
    <location>
        <begin position="425"/>
        <end position="448"/>
    </location>
</feature>
<dbReference type="CDD" id="cd12082">
    <property type="entry name" value="MATE_like"/>
    <property type="match status" value="1"/>
</dbReference>
<sequence length="512" mass="56967">MLTTSLTQEDGISSNEREKISNEFTEGDNNSDDGEEHKRLGGYPPLRTLVRLSPGPLISQIVNSLYGVIDSMWVSKFIGEIGLTALSLAYILDNSALSFGFFIAIAASSQISYLFSKKQYEVVSHLSVDLLKVCVIFALIVPAVLFPCARPLFKFIGGTGKVNDLAFDYAIRLLSLNLVTCCYHCVCGILQAEGRTWLYGGAQIISMLLNMALFDPLLLWSMKRTLGSSLATEISMFIPASIILIVMFCGKFSTKPSRKYVFKCFCPETGAALKAGLSAFIMNISISLPSLILQKFIAIRANRVGEYDMIVAAYNAISRIYTVSTCVPIAINAAYLPAASYAFGKKDYKRLLWLTFHAEWMAMLWGFSCMVIIVTLPKQICSIWSKDERFLYWCNEIVPPSFYIKFLTPTKFIIVSLLQASQQTVLATITSFVLELGLLPIAACIFHYTGDPKSPRRIFYAYPVTDALSTVCSLLVALKTFINFYRQAKKQDEGTCNKSDDSGQQELKVFMV</sequence>
<keyword evidence="5 9" id="KW-0812">Transmembrane</keyword>